<proteinExistence type="predicted"/>
<comment type="caution">
    <text evidence="2">The sequence shown here is derived from an EMBL/GenBank/DDBJ whole genome shotgun (WGS) entry which is preliminary data.</text>
</comment>
<feature type="region of interest" description="Disordered" evidence="1">
    <location>
        <begin position="51"/>
        <end position="76"/>
    </location>
</feature>
<accession>A0A9X0CFE0</accession>
<dbReference type="EMBL" id="MU827781">
    <property type="protein sequence ID" value="KAJ7337235.1"/>
    <property type="molecule type" value="Genomic_DNA"/>
</dbReference>
<gene>
    <name evidence="2" type="ORF">OS493_010092</name>
</gene>
<reference evidence="2" key="1">
    <citation type="submission" date="2023-01" db="EMBL/GenBank/DDBJ databases">
        <title>Genome assembly of the deep-sea coral Lophelia pertusa.</title>
        <authorList>
            <person name="Herrera S."/>
            <person name="Cordes E."/>
        </authorList>
    </citation>
    <scope>NUCLEOTIDE SEQUENCE</scope>
    <source>
        <strain evidence="2">USNM1676648</strain>
        <tissue evidence="2">Polyp</tissue>
    </source>
</reference>
<dbReference type="AlphaFoldDB" id="A0A9X0CFE0"/>
<dbReference type="Proteomes" id="UP001163046">
    <property type="component" value="Unassembled WGS sequence"/>
</dbReference>
<organism evidence="2 3">
    <name type="scientific">Desmophyllum pertusum</name>
    <dbReference type="NCBI Taxonomy" id="174260"/>
    <lineage>
        <taxon>Eukaryota</taxon>
        <taxon>Metazoa</taxon>
        <taxon>Cnidaria</taxon>
        <taxon>Anthozoa</taxon>
        <taxon>Hexacorallia</taxon>
        <taxon>Scleractinia</taxon>
        <taxon>Caryophylliina</taxon>
        <taxon>Caryophylliidae</taxon>
        <taxon>Desmophyllum</taxon>
    </lineage>
</organism>
<evidence type="ECO:0000256" key="1">
    <source>
        <dbReference type="SAM" id="MobiDB-lite"/>
    </source>
</evidence>
<sequence length="108" mass="11964">MSLKMQRSTSGTEKPSVRSATLPKPWSPAQAPSSLLSRKLSWEMPKVGDEDYVRSARKERSGSSAEEPIPEVSEELSQKRTYLILSLYGAIINISERKTKLISLNLGA</sequence>
<dbReference type="OrthoDB" id="10630424at2759"/>
<feature type="compositionally biased region" description="Polar residues" evidence="1">
    <location>
        <begin position="1"/>
        <end position="13"/>
    </location>
</feature>
<protein>
    <submittedName>
        <fullName evidence="2">Uncharacterized protein</fullName>
    </submittedName>
</protein>
<evidence type="ECO:0000313" key="3">
    <source>
        <dbReference type="Proteomes" id="UP001163046"/>
    </source>
</evidence>
<feature type="region of interest" description="Disordered" evidence="1">
    <location>
        <begin position="1"/>
        <end position="34"/>
    </location>
</feature>
<name>A0A9X0CFE0_9CNID</name>
<feature type="compositionally biased region" description="Basic and acidic residues" evidence="1">
    <location>
        <begin position="51"/>
        <end position="61"/>
    </location>
</feature>
<keyword evidence="3" id="KW-1185">Reference proteome</keyword>
<evidence type="ECO:0000313" key="2">
    <source>
        <dbReference type="EMBL" id="KAJ7337235.1"/>
    </source>
</evidence>